<evidence type="ECO:0000259" key="2">
    <source>
        <dbReference type="Pfam" id="PF13340"/>
    </source>
</evidence>
<protein>
    <submittedName>
        <fullName evidence="3">IS5/IS1182 family transposase</fullName>
    </submittedName>
</protein>
<dbReference type="InterPro" id="IPR002559">
    <property type="entry name" value="Transposase_11"/>
</dbReference>
<proteinExistence type="predicted"/>
<dbReference type="KEGG" id="ato:CIW82_02990"/>
<accession>A0A291PEF6</accession>
<feature type="domain" description="Insertion element IS402-like" evidence="2">
    <location>
        <begin position="6"/>
        <end position="79"/>
    </location>
</feature>
<dbReference type="GO" id="GO:0006313">
    <property type="term" value="P:DNA transposition"/>
    <property type="evidence" value="ECO:0007669"/>
    <property type="project" value="InterPro"/>
</dbReference>
<dbReference type="GO" id="GO:0004803">
    <property type="term" value="F:transposase activity"/>
    <property type="evidence" value="ECO:0007669"/>
    <property type="project" value="InterPro"/>
</dbReference>
<reference evidence="3 4" key="1">
    <citation type="submission" date="2017-08" db="EMBL/GenBank/DDBJ databases">
        <title>Complete Genome Sequence of Acetobacter tropicalis Oregon-R-modENCODE STRAIN BDGP1, an acetic acid bacterium isolated from Drosophila melanogaster gut.</title>
        <authorList>
            <person name="Wan K.H."/>
            <person name="Yu C."/>
            <person name="Park S."/>
            <person name="Hammonds A.S."/>
            <person name="Booth B.W."/>
            <person name="Celniker S.E."/>
        </authorList>
    </citation>
    <scope>NUCLEOTIDE SEQUENCE [LARGE SCALE GENOMIC DNA]</scope>
    <source>
        <strain evidence="3 4">BDGP1</strain>
    </source>
</reference>
<dbReference type="Proteomes" id="UP000220394">
    <property type="component" value="Chromosome"/>
</dbReference>
<dbReference type="EMBL" id="CP022699">
    <property type="protein sequence ID" value="ATJ89816.1"/>
    <property type="molecule type" value="Genomic_DNA"/>
</dbReference>
<feature type="domain" description="Transposase IS4-like" evidence="1">
    <location>
        <begin position="92"/>
        <end position="240"/>
    </location>
</feature>
<dbReference type="RefSeq" id="WP_097802335.1">
    <property type="nucleotide sequence ID" value="NZ_CP022699.1"/>
</dbReference>
<gene>
    <name evidence="3" type="ORF">CIW82_02990</name>
</gene>
<dbReference type="NCBIfam" id="NF033580">
    <property type="entry name" value="transpos_IS5_3"/>
    <property type="match status" value="1"/>
</dbReference>
<dbReference type="PANTHER" id="PTHR30007:SF1">
    <property type="entry name" value="BLR1914 PROTEIN"/>
    <property type="match status" value="1"/>
</dbReference>
<organism evidence="3 4">
    <name type="scientific">Acetobacter tropicalis</name>
    <dbReference type="NCBI Taxonomy" id="104102"/>
    <lineage>
        <taxon>Bacteria</taxon>
        <taxon>Pseudomonadati</taxon>
        <taxon>Pseudomonadota</taxon>
        <taxon>Alphaproteobacteria</taxon>
        <taxon>Acetobacterales</taxon>
        <taxon>Acetobacteraceae</taxon>
        <taxon>Acetobacter</taxon>
    </lineage>
</organism>
<dbReference type="PANTHER" id="PTHR30007">
    <property type="entry name" value="PHP DOMAIN PROTEIN"/>
    <property type="match status" value="1"/>
</dbReference>
<dbReference type="AlphaFoldDB" id="A0A291PEF6"/>
<dbReference type="InterPro" id="IPR025161">
    <property type="entry name" value="IS402-like_dom"/>
</dbReference>
<dbReference type="Pfam" id="PF13340">
    <property type="entry name" value="DUF4096"/>
    <property type="match status" value="1"/>
</dbReference>
<dbReference type="Pfam" id="PF01609">
    <property type="entry name" value="DDE_Tnp_1"/>
    <property type="match status" value="1"/>
</dbReference>
<evidence type="ECO:0000313" key="4">
    <source>
        <dbReference type="Proteomes" id="UP000220394"/>
    </source>
</evidence>
<name>A0A291PEF6_9PROT</name>
<sequence>MRRYGLSESQWERIKDFLPGREGHVGGTAADNRLFVEAVLYRYCAGIPWRDLPVRFGDWKNVHRRLRRWCESGVIERIFRHLAADRDNEYMMIDSTIVRAHQHSAGARKKGGVDQAIGRSRGGLTTKIHAIIDAAGKAVALALTPGQRADITEADTLLDEIDPEAFIADKAYDADPLIEKLEERQITPVIPSRRNRRHPRKIHFSLYKKRNEIERLFARLKQFRGIATRYDKLKSTFLAAVQLVSTIIKIN</sequence>
<dbReference type="GO" id="GO:0003677">
    <property type="term" value="F:DNA binding"/>
    <property type="evidence" value="ECO:0007669"/>
    <property type="project" value="InterPro"/>
</dbReference>
<evidence type="ECO:0000259" key="1">
    <source>
        <dbReference type="Pfam" id="PF01609"/>
    </source>
</evidence>
<evidence type="ECO:0000313" key="3">
    <source>
        <dbReference type="EMBL" id="ATJ89816.1"/>
    </source>
</evidence>